<keyword evidence="2" id="KW-1185">Reference proteome</keyword>
<organism evidence="1 2">
    <name type="scientific">Tanacetum coccineum</name>
    <dbReference type="NCBI Taxonomy" id="301880"/>
    <lineage>
        <taxon>Eukaryota</taxon>
        <taxon>Viridiplantae</taxon>
        <taxon>Streptophyta</taxon>
        <taxon>Embryophyta</taxon>
        <taxon>Tracheophyta</taxon>
        <taxon>Spermatophyta</taxon>
        <taxon>Magnoliopsida</taxon>
        <taxon>eudicotyledons</taxon>
        <taxon>Gunneridae</taxon>
        <taxon>Pentapetalae</taxon>
        <taxon>asterids</taxon>
        <taxon>campanulids</taxon>
        <taxon>Asterales</taxon>
        <taxon>Asteraceae</taxon>
        <taxon>Asteroideae</taxon>
        <taxon>Anthemideae</taxon>
        <taxon>Anthemidinae</taxon>
        <taxon>Tanacetum</taxon>
    </lineage>
</organism>
<evidence type="ECO:0000313" key="1">
    <source>
        <dbReference type="EMBL" id="GJS96958.1"/>
    </source>
</evidence>
<accession>A0ABQ5A4M2</accession>
<dbReference type="EMBL" id="BQNB010011925">
    <property type="protein sequence ID" value="GJS96958.1"/>
    <property type="molecule type" value="Genomic_DNA"/>
</dbReference>
<reference evidence="1" key="2">
    <citation type="submission" date="2022-01" db="EMBL/GenBank/DDBJ databases">
        <authorList>
            <person name="Yamashiro T."/>
            <person name="Shiraishi A."/>
            <person name="Satake H."/>
            <person name="Nakayama K."/>
        </authorList>
    </citation>
    <scope>NUCLEOTIDE SEQUENCE</scope>
</reference>
<dbReference type="Proteomes" id="UP001151760">
    <property type="component" value="Unassembled WGS sequence"/>
</dbReference>
<protein>
    <recommendedName>
        <fullName evidence="3">MAK10-like protein</fullName>
    </recommendedName>
</protein>
<comment type="caution">
    <text evidence="1">The sequence shown here is derived from an EMBL/GenBank/DDBJ whole genome shotgun (WGS) entry which is preliminary data.</text>
</comment>
<reference evidence="1" key="1">
    <citation type="journal article" date="2022" name="Int. J. Mol. Sci.">
        <title>Draft Genome of Tanacetum Coccineum: Genomic Comparison of Closely Related Tanacetum-Family Plants.</title>
        <authorList>
            <person name="Yamashiro T."/>
            <person name="Shiraishi A."/>
            <person name="Nakayama K."/>
            <person name="Satake H."/>
        </authorList>
    </citation>
    <scope>NUCLEOTIDE SEQUENCE</scope>
</reference>
<proteinExistence type="predicted"/>
<gene>
    <name evidence="1" type="ORF">Tco_0803926</name>
</gene>
<name>A0ABQ5A4M2_9ASTR</name>
<evidence type="ECO:0000313" key="2">
    <source>
        <dbReference type="Proteomes" id="UP001151760"/>
    </source>
</evidence>
<sequence length="480" mass="54528">MENENPIRTLEDTIELSDGNNVVPLRSDTIRLVQNGCSFHGLWSEDPNQHLKDFLKLVDSLDLDVDSLMKDAILLIGKSENLCGISSNDFGRFPPEPSHQEAFEGLLMNFILDQEEKVHQLEEHISVIRSDFMQLSLEVVKKLKEEIKIKENSSKRIQKITRRSIHSESVIDWAFLATHGLARNFFDSINTDTFFGPQWVNLFQVNELVYRELVWEFFASIEFDYVSCRYDPEHLGVSFRLGGESRMLSLLEFGWRVGLYSEEQSRLISTKSGLRKGETVKAQRVLMEFWPTIGDAKFVVGGMVVKKVRDLRVRLAHHCIATTILGRKESTQRITAIDLFYLYCIYGEGIATSFGLLTGEMIDALSVEPRAHIFKKKSLTAIGILMELDGGACYWPTTSQVGEDDEVEEKANEGAGGSSEMYRNMSRGDWQYLSTHDNLDPHLHIDPFPEGKADYPPYGYTGHTPPGYDYRYGPALDGSN</sequence>
<evidence type="ECO:0008006" key="3">
    <source>
        <dbReference type="Google" id="ProtNLM"/>
    </source>
</evidence>